<dbReference type="Ensembl" id="ENSSPAT00000026594.1">
    <property type="protein sequence ID" value="ENSSPAP00000026166.1"/>
    <property type="gene ID" value="ENSSPAG00000019733.1"/>
</dbReference>
<keyword evidence="4" id="KW-0472">Membrane</keyword>
<dbReference type="GeneTree" id="ENSGT00530000063335"/>
<accession>A0A3B5B0A1</accession>
<feature type="region of interest" description="Disordered" evidence="6">
    <location>
        <begin position="295"/>
        <end position="373"/>
    </location>
</feature>
<feature type="region of interest" description="Disordered" evidence="6">
    <location>
        <begin position="407"/>
        <end position="428"/>
    </location>
</feature>
<dbReference type="InterPro" id="IPR007237">
    <property type="entry name" value="CD20-like"/>
</dbReference>
<evidence type="ECO:0000256" key="2">
    <source>
        <dbReference type="ARBA" id="ARBA00022692"/>
    </source>
</evidence>
<dbReference type="InterPro" id="IPR030431">
    <property type="entry name" value="ENTREP1-3"/>
</dbReference>
<evidence type="ECO:0000313" key="7">
    <source>
        <dbReference type="Ensembl" id="ENSSPAP00000026166.1"/>
    </source>
</evidence>
<dbReference type="GO" id="GO:0016020">
    <property type="term" value="C:membrane"/>
    <property type="evidence" value="ECO:0007669"/>
    <property type="project" value="UniProtKB-SubCell"/>
</dbReference>
<dbReference type="AlphaFoldDB" id="A0A3B5B0A1"/>
<evidence type="ECO:0000256" key="5">
    <source>
        <dbReference type="ARBA" id="ARBA00034309"/>
    </source>
</evidence>
<evidence type="ECO:0000256" key="1">
    <source>
        <dbReference type="ARBA" id="ARBA00004141"/>
    </source>
</evidence>
<feature type="compositionally biased region" description="Low complexity" evidence="6">
    <location>
        <begin position="348"/>
        <end position="362"/>
    </location>
</feature>
<gene>
    <name evidence="7" type="primary">ENTREP2</name>
</gene>
<dbReference type="PANTHER" id="PTHR17615">
    <property type="entry name" value="PROTEIN FAM189A"/>
    <property type="match status" value="1"/>
</dbReference>
<keyword evidence="2" id="KW-0812">Transmembrane</keyword>
<evidence type="ECO:0000256" key="4">
    <source>
        <dbReference type="ARBA" id="ARBA00023136"/>
    </source>
</evidence>
<keyword evidence="3" id="KW-1133">Transmembrane helix</keyword>
<comment type="subcellular location">
    <subcellularLocation>
        <location evidence="1">Membrane</location>
        <topology evidence="1">Multi-pass membrane protein</topology>
    </subcellularLocation>
</comment>
<proteinExistence type="inferred from homology"/>
<evidence type="ECO:0000256" key="3">
    <source>
        <dbReference type="ARBA" id="ARBA00022989"/>
    </source>
</evidence>
<dbReference type="STRING" id="144197.ENSSPAP00000026166"/>
<protein>
    <submittedName>
        <fullName evidence="7">Family with sequence similarity 189 member A1</fullName>
    </submittedName>
</protein>
<organism evidence="7">
    <name type="scientific">Stegastes partitus</name>
    <name type="common">bicolor damselfish</name>
    <dbReference type="NCBI Taxonomy" id="144197"/>
    <lineage>
        <taxon>Eukaryota</taxon>
        <taxon>Metazoa</taxon>
        <taxon>Chordata</taxon>
        <taxon>Craniata</taxon>
        <taxon>Vertebrata</taxon>
        <taxon>Euteleostomi</taxon>
        <taxon>Actinopterygii</taxon>
        <taxon>Neopterygii</taxon>
        <taxon>Teleostei</taxon>
        <taxon>Neoteleostei</taxon>
        <taxon>Acanthomorphata</taxon>
        <taxon>Ovalentaria</taxon>
        <taxon>Pomacentridae</taxon>
        <taxon>Stegastes</taxon>
    </lineage>
</organism>
<reference evidence="7" key="1">
    <citation type="submission" date="2023-09" db="UniProtKB">
        <authorList>
            <consortium name="Ensembl"/>
        </authorList>
    </citation>
    <scope>IDENTIFICATION</scope>
</reference>
<sequence>CSSSGASPASLSRSLSRLREFRTRTRIMLALGVSQMVLGSLILAVSFAALALTTSPRVRHSCPFWAGFSVLLSGLIGVVSWKRPLSLVITFFMLLSAVCVMLNLAGSILSCQNAQLVNSLEDCQLLKFDSDGVCVCCELQKQSSSCNNLGETLKLNPLRDCNTIRLRLKELLFSVCALNVISTIVCALATAMCCMQMVSTDVLAMFMPHRARALNADCMTPHGTILHQTLDFDEFIPPIPPPPYYPPEYTCTPSMDGQRGLHLDFPHSPFSAIYGVPINSPGTLYPTDLPPPYESVVGQTPASQVRNHKQLWPQNTRRGFTISPLAPSPSPSPPSRPRGPRLCFSVWSPSSASQPPSTSAQSGHSPSDRPRGLRAARRYRKLARIVRSTSDPISCSTTTGSKCYASAETVGAKPSQTSVRKQQKEGRRVDIHLKPRSLHTHSSHERPHSLADLKMYKDTKILVAKFLEHSSCSLPPEVQQVVNNIKCVIKSDEKHMEEAIFSANVIDQVSGLIIPESDVEKCRPSLVLTVVGEQ</sequence>
<dbReference type="PANTHER" id="PTHR17615:SF6">
    <property type="entry name" value="PROTEIN ENTREP2"/>
    <property type="match status" value="1"/>
</dbReference>
<dbReference type="Pfam" id="PF04103">
    <property type="entry name" value="CD20"/>
    <property type="match status" value="1"/>
</dbReference>
<comment type="similarity">
    <text evidence="5">Belongs to the ENTREP family.</text>
</comment>
<feature type="compositionally biased region" description="Pro residues" evidence="6">
    <location>
        <begin position="326"/>
        <end position="337"/>
    </location>
</feature>
<evidence type="ECO:0000256" key="6">
    <source>
        <dbReference type="SAM" id="MobiDB-lite"/>
    </source>
</evidence>
<name>A0A3B5B0A1_9TELE</name>